<name>A0A4U1I3I0_9BURK</name>
<keyword evidence="1" id="KW-1133">Transmembrane helix</keyword>
<evidence type="ECO:0008006" key="4">
    <source>
        <dbReference type="Google" id="ProtNLM"/>
    </source>
</evidence>
<dbReference type="AlphaFoldDB" id="A0A4U1I3I0"/>
<dbReference type="EMBL" id="SWJE01000008">
    <property type="protein sequence ID" value="TKC87784.1"/>
    <property type="molecule type" value="Genomic_DNA"/>
</dbReference>
<keyword evidence="3" id="KW-1185">Reference proteome</keyword>
<reference evidence="2 3" key="1">
    <citation type="submission" date="2019-04" db="EMBL/GenBank/DDBJ databases">
        <title>Trinickia sp. 7GSK02, isolated from subtropical forest soil.</title>
        <authorList>
            <person name="Gao Z.-H."/>
            <person name="Qiu L.-H."/>
        </authorList>
    </citation>
    <scope>NUCLEOTIDE SEQUENCE [LARGE SCALE GENOMIC DNA]</scope>
    <source>
        <strain evidence="2 3">7GSK02</strain>
    </source>
</reference>
<feature type="transmembrane region" description="Helical" evidence="1">
    <location>
        <begin position="128"/>
        <end position="149"/>
    </location>
</feature>
<evidence type="ECO:0000313" key="3">
    <source>
        <dbReference type="Proteomes" id="UP000305539"/>
    </source>
</evidence>
<keyword evidence="1" id="KW-0812">Transmembrane</keyword>
<evidence type="ECO:0000256" key="1">
    <source>
        <dbReference type="SAM" id="Phobius"/>
    </source>
</evidence>
<comment type="caution">
    <text evidence="2">The sequence shown here is derived from an EMBL/GenBank/DDBJ whole genome shotgun (WGS) entry which is preliminary data.</text>
</comment>
<evidence type="ECO:0000313" key="2">
    <source>
        <dbReference type="EMBL" id="TKC87784.1"/>
    </source>
</evidence>
<dbReference type="RefSeq" id="WP_136896048.1">
    <property type="nucleotide sequence ID" value="NZ_SWJE01000008.1"/>
</dbReference>
<feature type="transmembrane region" description="Helical" evidence="1">
    <location>
        <begin position="104"/>
        <end position="122"/>
    </location>
</feature>
<accession>A0A4U1I3I0</accession>
<keyword evidence="1" id="KW-0472">Membrane</keyword>
<dbReference type="OrthoDB" id="5291370at2"/>
<feature type="transmembrane region" description="Helical" evidence="1">
    <location>
        <begin position="21"/>
        <end position="42"/>
    </location>
</feature>
<gene>
    <name evidence="2" type="ORF">FAZ69_16015</name>
</gene>
<organism evidence="2 3">
    <name type="scientific">Trinickia terrae</name>
    <dbReference type="NCBI Taxonomy" id="2571161"/>
    <lineage>
        <taxon>Bacteria</taxon>
        <taxon>Pseudomonadati</taxon>
        <taxon>Pseudomonadota</taxon>
        <taxon>Betaproteobacteria</taxon>
        <taxon>Burkholderiales</taxon>
        <taxon>Burkholderiaceae</taxon>
        <taxon>Trinickia</taxon>
    </lineage>
</organism>
<proteinExistence type="predicted"/>
<dbReference type="Proteomes" id="UP000305539">
    <property type="component" value="Unassembled WGS sequence"/>
</dbReference>
<sequence>MKAFSSASVLPALRKIYFSDHAVRLYVVLSAAAMFMALQKLTAPHALWLSLLGWLLYLPEEYFSHVLIFHGVIPKNPTLYRLLYRLHLGHHDKPRRVDLLFTPLWYTLPALLINAVLFVLVTRDWYQAAAISSGLIVGYLMFEWWHLLVHSPHIPGPILRYVRLQHMGHHHWNEKRWYTISPPAVLLDWTFRTSGPVQQAPRSASPMTAGLASDDPRLLRARAHFSGRSDWNDDESAIWQSQENRGAM</sequence>
<protein>
    <recommendedName>
        <fullName evidence="4">Fatty acid hydroxylase family protein</fullName>
    </recommendedName>
</protein>